<dbReference type="PANTHER" id="PTHR46204:SF2">
    <property type="entry name" value="CHITIN ELICITOR RECEPTOR KINASE 1"/>
    <property type="match status" value="1"/>
</dbReference>
<keyword evidence="6" id="KW-0472">Membrane</keyword>
<feature type="domain" description="LysM" evidence="8">
    <location>
        <begin position="52"/>
        <end position="97"/>
    </location>
</feature>
<proteinExistence type="predicted"/>
<evidence type="ECO:0000256" key="7">
    <source>
        <dbReference type="ARBA" id="ARBA00023157"/>
    </source>
</evidence>
<evidence type="ECO:0000256" key="4">
    <source>
        <dbReference type="ARBA" id="ARBA00022729"/>
    </source>
</evidence>
<dbReference type="GO" id="GO:0016301">
    <property type="term" value="F:kinase activity"/>
    <property type="evidence" value="ECO:0007669"/>
    <property type="project" value="UniProtKB-KW"/>
</dbReference>
<dbReference type="InterPro" id="IPR044812">
    <property type="entry name" value="CERK1/LYK3-like"/>
</dbReference>
<organism evidence="9 10">
    <name type="scientific">Forsythia ovata</name>
    <dbReference type="NCBI Taxonomy" id="205694"/>
    <lineage>
        <taxon>Eukaryota</taxon>
        <taxon>Viridiplantae</taxon>
        <taxon>Streptophyta</taxon>
        <taxon>Embryophyta</taxon>
        <taxon>Tracheophyta</taxon>
        <taxon>Spermatophyta</taxon>
        <taxon>Magnoliopsida</taxon>
        <taxon>eudicotyledons</taxon>
        <taxon>Gunneridae</taxon>
        <taxon>Pentapetalae</taxon>
        <taxon>asterids</taxon>
        <taxon>lamiids</taxon>
        <taxon>Lamiales</taxon>
        <taxon>Oleaceae</taxon>
        <taxon>Forsythieae</taxon>
        <taxon>Forsythia</taxon>
    </lineage>
</organism>
<dbReference type="InterPro" id="IPR057097">
    <property type="entry name" value="LysM_RLK3/10"/>
</dbReference>
<keyword evidence="10" id="KW-1185">Reference proteome</keyword>
<keyword evidence="9" id="KW-0675">Receptor</keyword>
<accession>A0ABD1S4R9</accession>
<dbReference type="Proteomes" id="UP001604277">
    <property type="component" value="Unassembled WGS sequence"/>
</dbReference>
<evidence type="ECO:0000256" key="1">
    <source>
        <dbReference type="ARBA" id="ARBA00004162"/>
    </source>
</evidence>
<keyword evidence="3" id="KW-0812">Transmembrane</keyword>
<dbReference type="AlphaFoldDB" id="A0ABD1S4R9"/>
<evidence type="ECO:0000259" key="8">
    <source>
        <dbReference type="PROSITE" id="PS51782"/>
    </source>
</evidence>
<dbReference type="Pfam" id="PF23577">
    <property type="entry name" value="LysM_RLK"/>
    <property type="match status" value="1"/>
</dbReference>
<keyword evidence="7" id="KW-1015">Disulfide bond</keyword>
<dbReference type="EMBL" id="JBFOLJ010000011">
    <property type="protein sequence ID" value="KAL2495433.1"/>
    <property type="molecule type" value="Genomic_DNA"/>
</dbReference>
<keyword evidence="5" id="KW-1133">Transmembrane helix</keyword>
<evidence type="ECO:0000313" key="9">
    <source>
        <dbReference type="EMBL" id="KAL2495433.1"/>
    </source>
</evidence>
<keyword evidence="2" id="KW-1003">Cell membrane</keyword>
<dbReference type="PROSITE" id="PS51782">
    <property type="entry name" value="LYSM"/>
    <property type="match status" value="1"/>
</dbReference>
<keyword evidence="9" id="KW-0418">Kinase</keyword>
<dbReference type="GO" id="GO:0005886">
    <property type="term" value="C:plasma membrane"/>
    <property type="evidence" value="ECO:0007669"/>
    <property type="project" value="UniProtKB-SubCell"/>
</dbReference>
<keyword evidence="4" id="KW-0732">Signal</keyword>
<evidence type="ECO:0000256" key="6">
    <source>
        <dbReference type="ARBA" id="ARBA00023136"/>
    </source>
</evidence>
<evidence type="ECO:0000256" key="5">
    <source>
        <dbReference type="ARBA" id="ARBA00022989"/>
    </source>
</evidence>
<reference evidence="10" key="1">
    <citation type="submission" date="2024-07" db="EMBL/GenBank/DDBJ databases">
        <title>Two chromosome-level genome assemblies of Korean endemic species Abeliophyllum distichum and Forsythia ovata (Oleaceae).</title>
        <authorList>
            <person name="Jang H."/>
        </authorList>
    </citation>
    <scope>NUCLEOTIDE SEQUENCE [LARGE SCALE GENOMIC DNA]</scope>
</reference>
<dbReference type="InterPro" id="IPR018392">
    <property type="entry name" value="LysM"/>
</dbReference>
<protein>
    <submittedName>
        <fullName evidence="9">Chitin elicitor receptor kinase 1</fullName>
    </submittedName>
</protein>
<comment type="subcellular location">
    <subcellularLocation>
        <location evidence="1">Cell membrane</location>
        <topology evidence="1">Single-pass membrane protein</topology>
    </subcellularLocation>
</comment>
<gene>
    <name evidence="9" type="ORF">Fot_39190</name>
</gene>
<dbReference type="PANTHER" id="PTHR46204">
    <property type="entry name" value="CHITIN ELICITOR RECEPTOR KINASE 1-RELATED"/>
    <property type="match status" value="1"/>
</dbReference>
<evidence type="ECO:0000256" key="2">
    <source>
        <dbReference type="ARBA" id="ARBA00022475"/>
    </source>
</evidence>
<comment type="caution">
    <text evidence="9">The sequence shown here is derived from an EMBL/GenBank/DDBJ whole genome shotgun (WGS) entry which is preliminary data.</text>
</comment>
<evidence type="ECO:0000313" key="10">
    <source>
        <dbReference type="Proteomes" id="UP001604277"/>
    </source>
</evidence>
<dbReference type="Pfam" id="PF01476">
    <property type="entry name" value="LysM"/>
    <property type="match status" value="1"/>
</dbReference>
<evidence type="ECO:0000256" key="3">
    <source>
        <dbReference type="ARBA" id="ARBA00022692"/>
    </source>
</evidence>
<name>A0ABD1S4R9_9LAMI</name>
<keyword evidence="9" id="KW-0808">Transferase</keyword>
<sequence length="224" mass="25243">MTPNNQELPEPILQHLDNYQFTKDTEMRTNIRPPIRFGKTDFCRKGCDLALASYYIWEGSNLTYISNIFDQNIQEILQFNPQVSSQDNIRSGTRINVPFSCECLNGDFLGHTFEYKTQSGDTYAKVAGLAFANLTTQYWIQRVNNYEPTQIPDFAPINVTINCSCGDRHVSKDYGLFTTYPLRPGDDLASLANESELPADLLQRFNPQSDFGAGSGIVFLPAKG</sequence>